<sequence>MSASIVAARTQVADDVDFSESLIISQQPSQTTSPQVTPTPIPPHTSSQASPSTSKDAKIFALQGKVSCLEAQVVGLQGQVDVLRANDFQREQVLQSQSKQIYEIQILVSQLIDAQGEMPVVVKDACHTETVQRNDDKDNDPNGLDELFDDLEDEMNNSEIDEGDIVELEITKDTTRLTYEGCDGLNVPFDFIQDDIIPEVTSDGKTDSMDSTKDVTKPDSSSDTAQTKITEEPMMYRDTGMTKEKWLELVKSWKKELTVSLSPHVSHP</sequence>
<evidence type="ECO:0000313" key="1">
    <source>
        <dbReference type="EMBL" id="KAI3784076.1"/>
    </source>
</evidence>
<organism evidence="1 2">
    <name type="scientific">Smallanthus sonchifolius</name>
    <dbReference type="NCBI Taxonomy" id="185202"/>
    <lineage>
        <taxon>Eukaryota</taxon>
        <taxon>Viridiplantae</taxon>
        <taxon>Streptophyta</taxon>
        <taxon>Embryophyta</taxon>
        <taxon>Tracheophyta</taxon>
        <taxon>Spermatophyta</taxon>
        <taxon>Magnoliopsida</taxon>
        <taxon>eudicotyledons</taxon>
        <taxon>Gunneridae</taxon>
        <taxon>Pentapetalae</taxon>
        <taxon>asterids</taxon>
        <taxon>campanulids</taxon>
        <taxon>Asterales</taxon>
        <taxon>Asteraceae</taxon>
        <taxon>Asteroideae</taxon>
        <taxon>Heliantheae alliance</taxon>
        <taxon>Millerieae</taxon>
        <taxon>Smallanthus</taxon>
    </lineage>
</organism>
<reference evidence="2" key="1">
    <citation type="journal article" date="2022" name="Mol. Ecol. Resour.">
        <title>The genomes of chicory, endive, great burdock and yacon provide insights into Asteraceae palaeo-polyploidization history and plant inulin production.</title>
        <authorList>
            <person name="Fan W."/>
            <person name="Wang S."/>
            <person name="Wang H."/>
            <person name="Wang A."/>
            <person name="Jiang F."/>
            <person name="Liu H."/>
            <person name="Zhao H."/>
            <person name="Xu D."/>
            <person name="Zhang Y."/>
        </authorList>
    </citation>
    <scope>NUCLEOTIDE SEQUENCE [LARGE SCALE GENOMIC DNA]</scope>
    <source>
        <strain evidence="2">cv. Yunnan</strain>
    </source>
</reference>
<comment type="caution">
    <text evidence="1">The sequence shown here is derived from an EMBL/GenBank/DDBJ whole genome shotgun (WGS) entry which is preliminary data.</text>
</comment>
<accession>A0ACB9GM47</accession>
<dbReference type="Proteomes" id="UP001056120">
    <property type="component" value="Linkage Group LG14"/>
</dbReference>
<gene>
    <name evidence="1" type="ORF">L1987_43168</name>
</gene>
<proteinExistence type="predicted"/>
<dbReference type="EMBL" id="CM042031">
    <property type="protein sequence ID" value="KAI3784076.1"/>
    <property type="molecule type" value="Genomic_DNA"/>
</dbReference>
<name>A0ACB9GM47_9ASTR</name>
<keyword evidence="2" id="KW-1185">Reference proteome</keyword>
<evidence type="ECO:0000313" key="2">
    <source>
        <dbReference type="Proteomes" id="UP001056120"/>
    </source>
</evidence>
<protein>
    <submittedName>
        <fullName evidence="1">Uncharacterized protein</fullName>
    </submittedName>
</protein>
<reference evidence="1 2" key="2">
    <citation type="journal article" date="2022" name="Mol. Ecol. Resour.">
        <title>The genomes of chicory, endive, great burdock and yacon provide insights into Asteraceae paleo-polyploidization history and plant inulin production.</title>
        <authorList>
            <person name="Fan W."/>
            <person name="Wang S."/>
            <person name="Wang H."/>
            <person name="Wang A."/>
            <person name="Jiang F."/>
            <person name="Liu H."/>
            <person name="Zhao H."/>
            <person name="Xu D."/>
            <person name="Zhang Y."/>
        </authorList>
    </citation>
    <scope>NUCLEOTIDE SEQUENCE [LARGE SCALE GENOMIC DNA]</scope>
    <source>
        <strain evidence="2">cv. Yunnan</strain>
        <tissue evidence="1">Leaves</tissue>
    </source>
</reference>